<evidence type="ECO:0000313" key="1">
    <source>
        <dbReference type="EMBL" id="MBB6580100.1"/>
    </source>
</evidence>
<sequence length="52" mass="5555">MGLALLRLGALGGFIRQVVAQNLVAQNENDVSTLSFGCSHKQVAVFKVPKLD</sequence>
<dbReference type="EMBL" id="JACHKZ010000057">
    <property type="protein sequence ID" value="MBB6580100.1"/>
    <property type="molecule type" value="Genomic_DNA"/>
</dbReference>
<reference evidence="1 2" key="1">
    <citation type="submission" date="2020-08" db="EMBL/GenBank/DDBJ databases">
        <title>Functional genomics of gut bacteria from endangered species of beetles.</title>
        <authorList>
            <person name="Carlos-Shanley C."/>
        </authorList>
    </citation>
    <scope>NUCLEOTIDE SEQUENCE [LARGE SCALE GENOMIC DNA]</scope>
    <source>
        <strain evidence="1 2">S00124</strain>
    </source>
</reference>
<proteinExistence type="predicted"/>
<name>A0ABR6RLN8_9BURK</name>
<accession>A0ABR6RLN8</accession>
<keyword evidence="2" id="KW-1185">Reference proteome</keyword>
<dbReference type="Proteomes" id="UP000562492">
    <property type="component" value="Unassembled WGS sequence"/>
</dbReference>
<protein>
    <submittedName>
        <fullName evidence="1">Uncharacterized protein</fullName>
    </submittedName>
</protein>
<organism evidence="1 2">
    <name type="scientific">Comamonas odontotermitis</name>
    <dbReference type="NCBI Taxonomy" id="379895"/>
    <lineage>
        <taxon>Bacteria</taxon>
        <taxon>Pseudomonadati</taxon>
        <taxon>Pseudomonadota</taxon>
        <taxon>Betaproteobacteria</taxon>
        <taxon>Burkholderiales</taxon>
        <taxon>Comamonadaceae</taxon>
        <taxon>Comamonas</taxon>
    </lineage>
</organism>
<comment type="caution">
    <text evidence="1">The sequence shown here is derived from an EMBL/GenBank/DDBJ whole genome shotgun (WGS) entry which is preliminary data.</text>
</comment>
<dbReference type="RefSeq" id="WP_184711746.1">
    <property type="nucleotide sequence ID" value="NZ_JACHKZ010000057.1"/>
</dbReference>
<gene>
    <name evidence="1" type="ORF">HNP33_004231</name>
</gene>
<evidence type="ECO:0000313" key="2">
    <source>
        <dbReference type="Proteomes" id="UP000562492"/>
    </source>
</evidence>